<sequence>MARQCPNPKKKKDATWFRDKVLLVEAQASSNVLNKEELEFLAYPRVVECSVSQTVITHNEAYQADDLDAYDSDCDDFSTAKAVLMANLSSYGSDVLFEEKVFVITTLKNDLRKLEGKEIVDNVAQVSNATTIAPEKYKIDPVTLAPKDKNNRETHIYYLKHTIEQAAILRETIEQAKSLNPLDNASYSAYKQELCFLKFVYDMNAISKSKSVKKAKKKEEWKPTGKVFTKTGYNWRPTGRTFTLVGNVCPLTRISATNKVPFREPIPLEVVAQESVVTNVYTKRPKVVQIVLWYLDSGWSKHMTEDRSQLTNFVHKFLSTVKFGNDQLAKIIGSGYMLQLMTPATSSSRLVTNPIPQQPFPVANVPRAVDLADSHVSTSIDQDASSTSILSTQEQEHSLIIYHGLEESLKTLNFHDDPLHESLHEDSTSQGSSSNVRTIHTPFKSLGRWTKDHPIANVKTDEFGRVLKNKARLVAQRFMQEERIDFEESFAAVARIEAIRIFVANAANKNMTIFQMDVKIAFLNGELKEEAKPTEKHLNAVNRIIRYLKGTINMGLTIIPTVASQIALDNTLVPPEARLKIGKCNRRIEFFKTQREATYQVTLDALKLSPCYPSFLITAGVLEIYMHQFWNTITKIYPKPPDQLFKIRPSIDEEIVSFISDLRYTGNIETILELFVDHMHQPWRTFTAVINSGAKEPKKARKFKKHALPKLKTDRVSPTEPSKKPGKAKKDVTSTKKSATKPKPTKKKALVKADRGKGVPDEQQSKISSTDEGTSTKPGVPDVPKYDSKVTKSLGVIVKKKMMMIKMILKMMMITMIMMVMMMMIMMVMMMMIVITKGPNENEEELNDAEELYKHVNVNLRKEDVEMTDADQGGADQHNVSQESWFEQEEEDAHVTFTTLHDTEKTKGPMQSYYVSSDFTKKLLNFKNISPADNKIASLMDTTIRNEEPSGQISFLYTVPVTIIPEITFAFTATIPSPPPSSNPLLQQSTLTPSPITSEVTTSFLALPDFAFVFRFNDKVTNLERDLSEMKQVDWYAQAISSIPAIVDRYIDNKQREALQQDIKSHAAECREEALADSTSSDSFSSNNDEQPDNEAASKISYIARAKNLPTSFDELMDTPIDFFAFVMNRLNIINLTQELLVGPVFNLLKGTCESHTKLEYHFEECFKATTKRLDWHNPEGKQYLFDLRKPLPLIPNHRGRHVIPFDYFINNDLEYLKGGSLSRKYATSVTKTKDARMSSKDVYSRKRIIAVISLKIMMRYDYGHLDKIEVRREDQQLYKFKEGYREAALSKKVNAESGEIRWWKRIRRRPQTTYAANMTPPYLVLL</sequence>
<dbReference type="InterPro" id="IPR054722">
    <property type="entry name" value="PolX-like_BBD"/>
</dbReference>
<comment type="caution">
    <text evidence="5">The sequence shown here is derived from an EMBL/GenBank/DDBJ whole genome shotgun (WGS) entry which is preliminary data.</text>
</comment>
<dbReference type="Pfam" id="PF07727">
    <property type="entry name" value="RVT_2"/>
    <property type="match status" value="1"/>
</dbReference>
<feature type="region of interest" description="Disordered" evidence="1">
    <location>
        <begin position="698"/>
        <end position="786"/>
    </location>
</feature>
<feature type="domain" description="Reverse transcriptase Ty1/copia-type" evidence="3">
    <location>
        <begin position="458"/>
        <end position="530"/>
    </location>
</feature>
<organism evidence="5">
    <name type="scientific">Tanacetum cinerariifolium</name>
    <name type="common">Dalmatian daisy</name>
    <name type="synonym">Chrysanthemum cinerariifolium</name>
    <dbReference type="NCBI Taxonomy" id="118510"/>
    <lineage>
        <taxon>Eukaryota</taxon>
        <taxon>Viridiplantae</taxon>
        <taxon>Streptophyta</taxon>
        <taxon>Embryophyta</taxon>
        <taxon>Tracheophyta</taxon>
        <taxon>Spermatophyta</taxon>
        <taxon>Magnoliopsida</taxon>
        <taxon>eudicotyledons</taxon>
        <taxon>Gunneridae</taxon>
        <taxon>Pentapetalae</taxon>
        <taxon>asterids</taxon>
        <taxon>campanulids</taxon>
        <taxon>Asterales</taxon>
        <taxon>Asteraceae</taxon>
        <taxon>Asteroideae</taxon>
        <taxon>Anthemideae</taxon>
        <taxon>Anthemidinae</taxon>
        <taxon>Tanacetum</taxon>
    </lineage>
</organism>
<keyword evidence="2" id="KW-0812">Transmembrane</keyword>
<gene>
    <name evidence="5" type="ORF">Tci_186990</name>
</gene>
<feature type="compositionally biased region" description="Basic residues" evidence="1">
    <location>
        <begin position="698"/>
        <end position="709"/>
    </location>
</feature>
<evidence type="ECO:0000259" key="3">
    <source>
        <dbReference type="Pfam" id="PF07727"/>
    </source>
</evidence>
<keyword evidence="2" id="KW-1133">Transmembrane helix</keyword>
<feature type="domain" description="Retrovirus-related Pol polyprotein from transposon TNT 1-94-like beta-barrel" evidence="4">
    <location>
        <begin position="293"/>
        <end position="337"/>
    </location>
</feature>
<dbReference type="EMBL" id="BKCJ010046976">
    <property type="protein sequence ID" value="GEW15014.1"/>
    <property type="molecule type" value="Genomic_DNA"/>
</dbReference>
<dbReference type="Pfam" id="PF22936">
    <property type="entry name" value="Pol_BBD"/>
    <property type="match status" value="1"/>
</dbReference>
<keyword evidence="2" id="KW-0472">Membrane</keyword>
<evidence type="ECO:0000259" key="4">
    <source>
        <dbReference type="Pfam" id="PF22936"/>
    </source>
</evidence>
<feature type="compositionally biased region" description="Basic and acidic residues" evidence="1">
    <location>
        <begin position="751"/>
        <end position="764"/>
    </location>
</feature>
<evidence type="ECO:0000256" key="2">
    <source>
        <dbReference type="SAM" id="Phobius"/>
    </source>
</evidence>
<feature type="region of interest" description="Disordered" evidence="1">
    <location>
        <begin position="869"/>
        <end position="888"/>
    </location>
</feature>
<feature type="compositionally biased region" description="Basic and acidic residues" evidence="1">
    <location>
        <begin position="711"/>
        <end position="734"/>
    </location>
</feature>
<name>A0A699GSM0_TANCI</name>
<dbReference type="InterPro" id="IPR013103">
    <property type="entry name" value="RVT_2"/>
</dbReference>
<feature type="compositionally biased region" description="Polar residues" evidence="1">
    <location>
        <begin position="765"/>
        <end position="777"/>
    </location>
</feature>
<proteinExistence type="predicted"/>
<evidence type="ECO:0000256" key="1">
    <source>
        <dbReference type="SAM" id="MobiDB-lite"/>
    </source>
</evidence>
<evidence type="ECO:0000313" key="5">
    <source>
        <dbReference type="EMBL" id="GEW15014.1"/>
    </source>
</evidence>
<reference evidence="5" key="1">
    <citation type="journal article" date="2019" name="Sci. Rep.">
        <title>Draft genome of Tanacetum cinerariifolium, the natural source of mosquito coil.</title>
        <authorList>
            <person name="Yamashiro T."/>
            <person name="Shiraishi A."/>
            <person name="Satake H."/>
            <person name="Nakayama K."/>
        </authorList>
    </citation>
    <scope>NUCLEOTIDE SEQUENCE</scope>
</reference>
<feature type="compositionally biased region" description="Basic residues" evidence="1">
    <location>
        <begin position="738"/>
        <end position="750"/>
    </location>
</feature>
<accession>A0A699GSM0</accession>
<feature type="transmembrane region" description="Helical" evidence="2">
    <location>
        <begin position="808"/>
        <end position="835"/>
    </location>
</feature>
<protein>
    <submittedName>
        <fullName evidence="5">Retrovirus-related Pol polyprotein from transposon TNT 1-94</fullName>
    </submittedName>
</protein>